<dbReference type="InterPro" id="IPR013785">
    <property type="entry name" value="Aldolase_TIM"/>
</dbReference>
<dbReference type="EMBL" id="BMIG01000007">
    <property type="protein sequence ID" value="GGB01493.1"/>
    <property type="molecule type" value="Genomic_DNA"/>
</dbReference>
<dbReference type="InterPro" id="IPR009334">
    <property type="entry name" value="DUF993"/>
</dbReference>
<name>A0A916SK74_9BURK</name>
<dbReference type="AlphaFoldDB" id="A0A916SK74"/>
<evidence type="ECO:0008006" key="3">
    <source>
        <dbReference type="Google" id="ProtNLM"/>
    </source>
</evidence>
<organism evidence="1 2">
    <name type="scientific">Polaromonas eurypsychrophila</name>
    <dbReference type="NCBI Taxonomy" id="1614635"/>
    <lineage>
        <taxon>Bacteria</taxon>
        <taxon>Pseudomonadati</taxon>
        <taxon>Pseudomonadota</taxon>
        <taxon>Betaproteobacteria</taxon>
        <taxon>Burkholderiales</taxon>
        <taxon>Comamonadaceae</taxon>
        <taxon>Polaromonas</taxon>
    </lineage>
</organism>
<reference evidence="1" key="1">
    <citation type="journal article" date="2014" name="Int. J. Syst. Evol. Microbiol.">
        <title>Complete genome sequence of Corynebacterium casei LMG S-19264T (=DSM 44701T), isolated from a smear-ripened cheese.</title>
        <authorList>
            <consortium name="US DOE Joint Genome Institute (JGI-PGF)"/>
            <person name="Walter F."/>
            <person name="Albersmeier A."/>
            <person name="Kalinowski J."/>
            <person name="Ruckert C."/>
        </authorList>
    </citation>
    <scope>NUCLEOTIDE SEQUENCE</scope>
    <source>
        <strain evidence="1">CGMCC 1.15322</strain>
    </source>
</reference>
<evidence type="ECO:0000313" key="1">
    <source>
        <dbReference type="EMBL" id="GGB01493.1"/>
    </source>
</evidence>
<protein>
    <recommendedName>
        <fullName evidence="3">Dihydrodipicolinate synthase family protein</fullName>
    </recommendedName>
</protein>
<dbReference type="RefSeq" id="WP_188708656.1">
    <property type="nucleotide sequence ID" value="NZ_BMIG01000007.1"/>
</dbReference>
<dbReference type="SUPFAM" id="SSF51569">
    <property type="entry name" value="Aldolase"/>
    <property type="match status" value="1"/>
</dbReference>
<accession>A0A916SK74</accession>
<comment type="caution">
    <text evidence="1">The sequence shown here is derived from an EMBL/GenBank/DDBJ whole genome shotgun (WGS) entry which is preliminary data.</text>
</comment>
<dbReference type="Gene3D" id="3.20.20.70">
    <property type="entry name" value="Aldolase class I"/>
    <property type="match status" value="1"/>
</dbReference>
<reference evidence="1" key="2">
    <citation type="submission" date="2020-09" db="EMBL/GenBank/DDBJ databases">
        <authorList>
            <person name="Sun Q."/>
            <person name="Zhou Y."/>
        </authorList>
    </citation>
    <scope>NUCLEOTIDE SEQUENCE</scope>
    <source>
        <strain evidence="1">CGMCC 1.15322</strain>
    </source>
</reference>
<dbReference type="Pfam" id="PF06187">
    <property type="entry name" value="DUF993"/>
    <property type="match status" value="1"/>
</dbReference>
<gene>
    <name evidence="1" type="ORF">GCM10011496_23040</name>
</gene>
<evidence type="ECO:0000313" key="2">
    <source>
        <dbReference type="Proteomes" id="UP000620596"/>
    </source>
</evidence>
<proteinExistence type="predicted"/>
<keyword evidence="2" id="KW-1185">Reference proteome</keyword>
<sequence length="398" mass="42892">MALTLSLPVPAGGLQAYTLQGSTPVRPVAGKNTVAFNRIAYSAAHVVADPLAVVDPWVNCAVDWDATIAYRRHLWSLGLGVAEAMDTAQRGMGLDWPTSLELIRRSLEAAKDIPGALVASGCGTDHLLLENVKTVDEVIAGYEAQMAAIEKLDGKLIVMASRALARVAKSPADYERVYDRILSQAKQPVVLHWLGEMFDPALAGYWGTKNVDAAMDTALGIIKAHPAKVDGIKISLLDKGKEIAMRRRLPSGVRMYTGDDFNYAELIAGDGQGSELFHGQSDALLGIFDAIAPAASAALGELAQGNIDTFHAILGPTVPLSRHIFAAPTRFYKTGVVFMAWLNGHQKHFTMVGGQQSTRSLQHFAELFRLADAANLLEQPELAVQRMNTLLALHGIEH</sequence>
<dbReference type="Proteomes" id="UP000620596">
    <property type="component" value="Unassembled WGS sequence"/>
</dbReference>